<sequence>MRERRTEELIDGRKVAMVNLRQLQPECRKLTGSLAHNRTAHLTISYVSAVRDACRNGLLDWSRLILAMYTCDIQASTDVLGKVYGVVAKRRGRIMAEMMKEGTDFFTVTAKLPVFDSFGFADDIRKRTSGEASRQVIFSGVPTTEEELEYLGEKADRVNIAKAYMDAVRERKGMFVDRKIVEFAEKQRTLKR</sequence>
<organism evidence="1 2">
    <name type="scientific">Trametes sanguinea</name>
    <dbReference type="NCBI Taxonomy" id="158606"/>
    <lineage>
        <taxon>Eukaryota</taxon>
        <taxon>Fungi</taxon>
        <taxon>Dikarya</taxon>
        <taxon>Basidiomycota</taxon>
        <taxon>Agaricomycotina</taxon>
        <taxon>Agaricomycetes</taxon>
        <taxon>Polyporales</taxon>
        <taxon>Polyporaceae</taxon>
        <taxon>Trametes</taxon>
    </lineage>
</organism>
<name>A0ACC1PYY9_9APHY</name>
<reference evidence="1" key="1">
    <citation type="submission" date="2022-08" db="EMBL/GenBank/DDBJ databases">
        <title>Genome Sequence of Pycnoporus sanguineus.</title>
        <authorList>
            <person name="Buettner E."/>
        </authorList>
    </citation>
    <scope>NUCLEOTIDE SEQUENCE</scope>
    <source>
        <strain evidence="1">CG-C14</strain>
    </source>
</reference>
<comment type="caution">
    <text evidence="1">The sequence shown here is derived from an EMBL/GenBank/DDBJ whole genome shotgun (WGS) entry which is preliminary data.</text>
</comment>
<evidence type="ECO:0000313" key="2">
    <source>
        <dbReference type="Proteomes" id="UP001144978"/>
    </source>
</evidence>
<dbReference type="EMBL" id="JANSHE010000903">
    <property type="protein sequence ID" value="KAJ3006046.1"/>
    <property type="molecule type" value="Genomic_DNA"/>
</dbReference>
<gene>
    <name evidence="1" type="ORF">NUW54_g4081</name>
</gene>
<accession>A0ACC1PYY9</accession>
<protein>
    <submittedName>
        <fullName evidence="1">Uncharacterized protein</fullName>
    </submittedName>
</protein>
<dbReference type="Proteomes" id="UP001144978">
    <property type="component" value="Unassembled WGS sequence"/>
</dbReference>
<evidence type="ECO:0000313" key="1">
    <source>
        <dbReference type="EMBL" id="KAJ3006046.1"/>
    </source>
</evidence>
<keyword evidence="2" id="KW-1185">Reference proteome</keyword>
<proteinExistence type="predicted"/>